<dbReference type="Proteomes" id="UP000814033">
    <property type="component" value="Unassembled WGS sequence"/>
</dbReference>
<reference evidence="1" key="2">
    <citation type="journal article" date="2022" name="New Phytol.">
        <title>Evolutionary transition to the ectomycorrhizal habit in the genomes of a hyperdiverse lineage of mushroom-forming fungi.</title>
        <authorList>
            <person name="Looney B."/>
            <person name="Miyauchi S."/>
            <person name="Morin E."/>
            <person name="Drula E."/>
            <person name="Courty P.E."/>
            <person name="Kohler A."/>
            <person name="Kuo A."/>
            <person name="LaButti K."/>
            <person name="Pangilinan J."/>
            <person name="Lipzen A."/>
            <person name="Riley R."/>
            <person name="Andreopoulos W."/>
            <person name="He G."/>
            <person name="Johnson J."/>
            <person name="Nolan M."/>
            <person name="Tritt A."/>
            <person name="Barry K.W."/>
            <person name="Grigoriev I.V."/>
            <person name="Nagy L.G."/>
            <person name="Hibbett D."/>
            <person name="Henrissat B."/>
            <person name="Matheny P.B."/>
            <person name="Labbe J."/>
            <person name="Martin F.M."/>
        </authorList>
    </citation>
    <scope>NUCLEOTIDE SEQUENCE</scope>
    <source>
        <strain evidence="1">FP105234-sp</strain>
    </source>
</reference>
<gene>
    <name evidence="1" type="ORF">FA95DRAFT_1610509</name>
</gene>
<accession>A0ACB8RD96</accession>
<evidence type="ECO:0000313" key="2">
    <source>
        <dbReference type="Proteomes" id="UP000814033"/>
    </source>
</evidence>
<name>A0ACB8RD96_9AGAM</name>
<organism evidence="1 2">
    <name type="scientific">Auriscalpium vulgare</name>
    <dbReference type="NCBI Taxonomy" id="40419"/>
    <lineage>
        <taxon>Eukaryota</taxon>
        <taxon>Fungi</taxon>
        <taxon>Dikarya</taxon>
        <taxon>Basidiomycota</taxon>
        <taxon>Agaricomycotina</taxon>
        <taxon>Agaricomycetes</taxon>
        <taxon>Russulales</taxon>
        <taxon>Auriscalpiaceae</taxon>
        <taxon>Auriscalpium</taxon>
    </lineage>
</organism>
<evidence type="ECO:0000313" key="1">
    <source>
        <dbReference type="EMBL" id="KAI0042033.1"/>
    </source>
</evidence>
<protein>
    <submittedName>
        <fullName evidence="1">Uncharacterized protein</fullName>
    </submittedName>
</protein>
<dbReference type="EMBL" id="MU276087">
    <property type="protein sequence ID" value="KAI0042033.1"/>
    <property type="molecule type" value="Genomic_DNA"/>
</dbReference>
<proteinExistence type="predicted"/>
<reference evidence="1" key="1">
    <citation type="submission" date="2021-02" db="EMBL/GenBank/DDBJ databases">
        <authorList>
            <consortium name="DOE Joint Genome Institute"/>
            <person name="Ahrendt S."/>
            <person name="Looney B.P."/>
            <person name="Miyauchi S."/>
            <person name="Morin E."/>
            <person name="Drula E."/>
            <person name="Courty P.E."/>
            <person name="Chicoki N."/>
            <person name="Fauchery L."/>
            <person name="Kohler A."/>
            <person name="Kuo A."/>
            <person name="Labutti K."/>
            <person name="Pangilinan J."/>
            <person name="Lipzen A."/>
            <person name="Riley R."/>
            <person name="Andreopoulos W."/>
            <person name="He G."/>
            <person name="Johnson J."/>
            <person name="Barry K.W."/>
            <person name="Grigoriev I.V."/>
            <person name="Nagy L."/>
            <person name="Hibbett D."/>
            <person name="Henrissat B."/>
            <person name="Matheny P.B."/>
            <person name="Labbe J."/>
            <person name="Martin F."/>
        </authorList>
    </citation>
    <scope>NUCLEOTIDE SEQUENCE</scope>
    <source>
        <strain evidence="1">FP105234-sp</strain>
    </source>
</reference>
<comment type="caution">
    <text evidence="1">The sequence shown here is derived from an EMBL/GenBank/DDBJ whole genome shotgun (WGS) entry which is preliminary data.</text>
</comment>
<sequence>MFVTKALKLRTKELRNIFTQQKMDPTRQFQSFAFGVFKYYDKESDLWKPGYLKSLGSNTVPYAVSKEEEKPEEILRYPFEDELALDFSAYHMPVESEEQASIDGKPTSAPLKDVLGRWCGATFWQDGRSPCSGETIQAITLTVGNDENTIQGTGYNSKGHFKIEGSCTTSSAGATEVSFTLLFGGTQWRNVFFKGMLHPNSDYMSGTWTLSRTSAELTGLLVYKRNVAPEHMSFYPSPWSLKENKARALWTFAIESICHDIRRARWSWTYFKERRDIWELYSTLFLRWRYCGPPLTAEDTTRFGNVGLRIAPSDACLYGSRIQRIQATTAIHQNAWCDVCNGRIGGARLACLDCAVKEENPFNSLDLCDAETCVNSVVTVEKRDFLSTPHLPTHHVYKVRTTFLARQLGKLDRKAREGMKKVEPLCVLLATRKAAAGEATAAAPASSASRRQIARAPPTTPLMSQASKRMSTATTATKVEENPVPCCGVCKEMLTLPCWYCLDCGDDTLHICKACDDKGVPKLKDLPEHTDEHALLRCQQPTPTNDKVSVEERFSTLEQRFSTLEDRMGNMEDRMGNMEAHMGKMNQVLLQVAEALKANNKAAADPQTILTTSNDSE</sequence>
<keyword evidence="2" id="KW-1185">Reference proteome</keyword>